<proteinExistence type="predicted"/>
<name>A0A4C1ZPN2_EUMVA</name>
<dbReference type="Proteomes" id="UP000299102">
    <property type="component" value="Unassembled WGS sequence"/>
</dbReference>
<keyword evidence="2" id="KW-1185">Reference proteome</keyword>
<sequence>MEVHKRFVGLRYAEACADIKRRADIFRAARPLIGSGETYEIALPARWRKTRPARPPHRPTAQITFHRLLEFIRNTNRFKLLRLMKSYSDKYRINLVGSWAAGGGAAGCQVLQHTLISMKLINHYKNVSSLHEHMNRLKRTWASVTSRRRKPLGHVLNC</sequence>
<accession>A0A4C1ZPN2</accession>
<dbReference type="EMBL" id="BGZK01001962">
    <property type="protein sequence ID" value="GBP88859.1"/>
    <property type="molecule type" value="Genomic_DNA"/>
</dbReference>
<comment type="caution">
    <text evidence="1">The sequence shown here is derived from an EMBL/GenBank/DDBJ whole genome shotgun (WGS) entry which is preliminary data.</text>
</comment>
<protein>
    <submittedName>
        <fullName evidence="1">Uncharacterized protein</fullName>
    </submittedName>
</protein>
<evidence type="ECO:0000313" key="2">
    <source>
        <dbReference type="Proteomes" id="UP000299102"/>
    </source>
</evidence>
<dbReference type="AlphaFoldDB" id="A0A4C1ZPN2"/>
<organism evidence="1 2">
    <name type="scientific">Eumeta variegata</name>
    <name type="common">Bagworm moth</name>
    <name type="synonym">Eumeta japonica</name>
    <dbReference type="NCBI Taxonomy" id="151549"/>
    <lineage>
        <taxon>Eukaryota</taxon>
        <taxon>Metazoa</taxon>
        <taxon>Ecdysozoa</taxon>
        <taxon>Arthropoda</taxon>
        <taxon>Hexapoda</taxon>
        <taxon>Insecta</taxon>
        <taxon>Pterygota</taxon>
        <taxon>Neoptera</taxon>
        <taxon>Endopterygota</taxon>
        <taxon>Lepidoptera</taxon>
        <taxon>Glossata</taxon>
        <taxon>Ditrysia</taxon>
        <taxon>Tineoidea</taxon>
        <taxon>Psychidae</taxon>
        <taxon>Oiketicinae</taxon>
        <taxon>Eumeta</taxon>
    </lineage>
</organism>
<evidence type="ECO:0000313" key="1">
    <source>
        <dbReference type="EMBL" id="GBP88859.1"/>
    </source>
</evidence>
<reference evidence="1 2" key="1">
    <citation type="journal article" date="2019" name="Commun. Biol.">
        <title>The bagworm genome reveals a unique fibroin gene that provides high tensile strength.</title>
        <authorList>
            <person name="Kono N."/>
            <person name="Nakamura H."/>
            <person name="Ohtoshi R."/>
            <person name="Tomita M."/>
            <person name="Numata K."/>
            <person name="Arakawa K."/>
        </authorList>
    </citation>
    <scope>NUCLEOTIDE SEQUENCE [LARGE SCALE GENOMIC DNA]</scope>
</reference>
<gene>
    <name evidence="1" type="ORF">EVAR_64688_1</name>
</gene>